<dbReference type="CDD" id="cd01285">
    <property type="entry name" value="nucleoside_deaminase"/>
    <property type="match status" value="1"/>
</dbReference>
<dbReference type="Proteomes" id="UP000836841">
    <property type="component" value="Chromosome 3"/>
</dbReference>
<reference evidence="6 7" key="1">
    <citation type="submission" date="2022-03" db="EMBL/GenBank/DDBJ databases">
        <authorList>
            <person name="Nunn A."/>
            <person name="Chopra R."/>
            <person name="Nunn A."/>
            <person name="Contreras Garrido A."/>
        </authorList>
    </citation>
    <scope>NUCLEOTIDE SEQUENCE [LARGE SCALE GENOMIC DNA]</scope>
</reference>
<dbReference type="InterPro" id="IPR016192">
    <property type="entry name" value="APOBEC/CMP_deaminase_Zn-bd"/>
</dbReference>
<dbReference type="Gene3D" id="3.40.140.10">
    <property type="entry name" value="Cytidine Deaminase, domain 2"/>
    <property type="match status" value="1"/>
</dbReference>
<dbReference type="PANTHER" id="PTHR11079:SF181">
    <property type="entry name" value="CMP_DCMP-TYPE DEAMINASE DOMAIN-CONTAINING PROTEIN"/>
    <property type="match status" value="1"/>
</dbReference>
<dbReference type="Pfam" id="PF00383">
    <property type="entry name" value="dCMP_cyt_deam_1"/>
    <property type="match status" value="1"/>
</dbReference>
<keyword evidence="3" id="KW-0378">Hydrolase</keyword>
<dbReference type="SUPFAM" id="SSF53927">
    <property type="entry name" value="Cytidine deaminase-like"/>
    <property type="match status" value="1"/>
</dbReference>
<evidence type="ECO:0000259" key="5">
    <source>
        <dbReference type="PROSITE" id="PS51747"/>
    </source>
</evidence>
<dbReference type="GO" id="GO:0006152">
    <property type="term" value="P:purine nucleoside catabolic process"/>
    <property type="evidence" value="ECO:0007669"/>
    <property type="project" value="TreeGrafter"/>
</dbReference>
<accession>A0AAU9S268</accession>
<keyword evidence="4" id="KW-0862">Zinc</keyword>
<organism evidence="6 7">
    <name type="scientific">Thlaspi arvense</name>
    <name type="common">Field penny-cress</name>
    <dbReference type="NCBI Taxonomy" id="13288"/>
    <lineage>
        <taxon>Eukaryota</taxon>
        <taxon>Viridiplantae</taxon>
        <taxon>Streptophyta</taxon>
        <taxon>Embryophyta</taxon>
        <taxon>Tracheophyta</taxon>
        <taxon>Spermatophyta</taxon>
        <taxon>Magnoliopsida</taxon>
        <taxon>eudicotyledons</taxon>
        <taxon>Gunneridae</taxon>
        <taxon>Pentapetalae</taxon>
        <taxon>rosids</taxon>
        <taxon>malvids</taxon>
        <taxon>Brassicales</taxon>
        <taxon>Brassicaceae</taxon>
        <taxon>Thlaspideae</taxon>
        <taxon>Thlaspi</taxon>
    </lineage>
</organism>
<gene>
    <name evidence="6" type="ORF">TAV2_LOCUS9511</name>
</gene>
<evidence type="ECO:0000256" key="4">
    <source>
        <dbReference type="ARBA" id="ARBA00022833"/>
    </source>
</evidence>
<keyword evidence="2" id="KW-0479">Metal-binding</keyword>
<dbReference type="GO" id="GO:0047974">
    <property type="term" value="F:guanosine deaminase activity"/>
    <property type="evidence" value="ECO:0007669"/>
    <property type="project" value="TreeGrafter"/>
</dbReference>
<evidence type="ECO:0000256" key="2">
    <source>
        <dbReference type="ARBA" id="ARBA00022723"/>
    </source>
</evidence>
<dbReference type="FunFam" id="3.40.140.10:FF:000011">
    <property type="entry name" value="tRNA-specific adenosine deaminase"/>
    <property type="match status" value="1"/>
</dbReference>
<dbReference type="PROSITE" id="PS00903">
    <property type="entry name" value="CYT_DCMP_DEAMINASES_1"/>
    <property type="match status" value="1"/>
</dbReference>
<dbReference type="InterPro" id="IPR002125">
    <property type="entry name" value="CMP_dCMP_dom"/>
</dbReference>
<sequence length="171" mass="18587">MTVEANVGPISVVSASAGHHEASSDRDHKFLTQAVEEAYIGVECGDGRPFGAVIVHKNEIVVSCHNMVLKYKDPTAHAEIVAIREACKKPNEVKLWECEMYASCEPCAMCFGAIHLSRLKRLVYGAKAEAAAAVGFSSCIANTGLYHKSNLEIVKLDLSIAEQMFQKFSLS</sequence>
<dbReference type="PROSITE" id="PS51747">
    <property type="entry name" value="CYT_DCMP_DEAMINASES_2"/>
    <property type="match status" value="1"/>
</dbReference>
<dbReference type="EMBL" id="OU466859">
    <property type="protein sequence ID" value="CAH2055035.1"/>
    <property type="molecule type" value="Genomic_DNA"/>
</dbReference>
<feature type="domain" description="CMP/dCMP-type deaminase" evidence="5">
    <location>
        <begin position="25"/>
        <end position="139"/>
    </location>
</feature>
<name>A0AAU9S268_THLAR</name>
<evidence type="ECO:0000313" key="7">
    <source>
        <dbReference type="Proteomes" id="UP000836841"/>
    </source>
</evidence>
<dbReference type="PANTHER" id="PTHR11079">
    <property type="entry name" value="CYTOSINE DEAMINASE FAMILY MEMBER"/>
    <property type="match status" value="1"/>
</dbReference>
<protein>
    <recommendedName>
        <fullName evidence="5">CMP/dCMP-type deaminase domain-containing protein</fullName>
    </recommendedName>
</protein>
<keyword evidence="7" id="KW-1185">Reference proteome</keyword>
<comment type="similarity">
    <text evidence="1">Belongs to the cytidine and deoxycytidylate deaminase family.</text>
</comment>
<dbReference type="InterPro" id="IPR016193">
    <property type="entry name" value="Cytidine_deaminase-like"/>
</dbReference>
<evidence type="ECO:0000256" key="3">
    <source>
        <dbReference type="ARBA" id="ARBA00022801"/>
    </source>
</evidence>
<proteinExistence type="inferred from homology"/>
<dbReference type="AlphaFoldDB" id="A0AAU9S268"/>
<evidence type="ECO:0000313" key="6">
    <source>
        <dbReference type="EMBL" id="CAH2055035.1"/>
    </source>
</evidence>
<evidence type="ECO:0000256" key="1">
    <source>
        <dbReference type="ARBA" id="ARBA00006576"/>
    </source>
</evidence>
<dbReference type="GO" id="GO:0008270">
    <property type="term" value="F:zinc ion binding"/>
    <property type="evidence" value="ECO:0007669"/>
    <property type="project" value="InterPro"/>
</dbReference>